<dbReference type="Proteomes" id="UP000326953">
    <property type="component" value="Unassembled WGS sequence"/>
</dbReference>
<dbReference type="RefSeq" id="WP_150712179.1">
    <property type="nucleotide sequence ID" value="NZ_CABVHK010000012.1"/>
</dbReference>
<gene>
    <name evidence="1" type="primary">ubiG_5</name>
    <name evidence="1" type="ORF">PS662_03784</name>
</gene>
<dbReference type="Gene3D" id="3.40.50.150">
    <property type="entry name" value="Vaccinia Virus protein VP39"/>
    <property type="match status" value="1"/>
</dbReference>
<keyword evidence="1" id="KW-0808">Transferase</keyword>
<proteinExistence type="predicted"/>
<protein>
    <submittedName>
        <fullName evidence="1">Ubiquinone biosynthesis O-methyltransferase</fullName>
        <ecNumber evidence="1">2.1.1.222</ecNumber>
    </submittedName>
</protein>
<dbReference type="CDD" id="cd02440">
    <property type="entry name" value="AdoMet_MTases"/>
    <property type="match status" value="1"/>
</dbReference>
<dbReference type="Pfam" id="PF13489">
    <property type="entry name" value="Methyltransf_23"/>
    <property type="match status" value="1"/>
</dbReference>
<dbReference type="EMBL" id="CABVHK010000012">
    <property type="protein sequence ID" value="VVN09667.1"/>
    <property type="molecule type" value="Genomic_DNA"/>
</dbReference>
<evidence type="ECO:0000313" key="1">
    <source>
        <dbReference type="EMBL" id="VVN09667.1"/>
    </source>
</evidence>
<dbReference type="AlphaFoldDB" id="A0A5E6UVY7"/>
<evidence type="ECO:0000313" key="2">
    <source>
        <dbReference type="Proteomes" id="UP000326953"/>
    </source>
</evidence>
<keyword evidence="1" id="KW-0830">Ubiquinone</keyword>
<dbReference type="PANTHER" id="PTHR43861">
    <property type="entry name" value="TRANS-ACONITATE 2-METHYLTRANSFERASE-RELATED"/>
    <property type="match status" value="1"/>
</dbReference>
<dbReference type="InterPro" id="IPR029063">
    <property type="entry name" value="SAM-dependent_MTases_sf"/>
</dbReference>
<reference evidence="1 2" key="1">
    <citation type="submission" date="2019-09" db="EMBL/GenBank/DDBJ databases">
        <authorList>
            <person name="Chandra G."/>
            <person name="Truman W A."/>
        </authorList>
    </citation>
    <scope>NUCLEOTIDE SEQUENCE [LARGE SCALE GENOMIC DNA]</scope>
    <source>
        <strain evidence="1">PS662</strain>
    </source>
</reference>
<accession>A0A5E6UVY7</accession>
<organism evidence="1 2">
    <name type="scientific">Pseudomonas fluorescens</name>
    <dbReference type="NCBI Taxonomy" id="294"/>
    <lineage>
        <taxon>Bacteria</taxon>
        <taxon>Pseudomonadati</taxon>
        <taxon>Pseudomonadota</taxon>
        <taxon>Gammaproteobacteria</taxon>
        <taxon>Pseudomonadales</taxon>
        <taxon>Pseudomonadaceae</taxon>
        <taxon>Pseudomonas</taxon>
    </lineage>
</organism>
<dbReference type="SUPFAM" id="SSF53335">
    <property type="entry name" value="S-adenosyl-L-methionine-dependent methyltransferases"/>
    <property type="match status" value="1"/>
</dbReference>
<dbReference type="EC" id="2.1.1.222" evidence="1"/>
<keyword evidence="1" id="KW-0489">Methyltransferase</keyword>
<name>A0A5E6UVY7_PSEFL</name>
<dbReference type="GO" id="GO:0032259">
    <property type="term" value="P:methylation"/>
    <property type="evidence" value="ECO:0007669"/>
    <property type="project" value="UniProtKB-KW"/>
</dbReference>
<dbReference type="GO" id="GO:0102208">
    <property type="term" value="F:2-polyprenyl-6-hydroxyphenol methylase activity"/>
    <property type="evidence" value="ECO:0007669"/>
    <property type="project" value="UniProtKB-EC"/>
</dbReference>
<sequence>MNDPRLRRHELGFLEVVDRPTPQALSDYYAQAYFQTAASSSFRQSYSDEELEVIELRIAQKASQARSLRGDDQPGSLLDVGCGEGFVLRFFERLGWQVQGIDYSRAGVQQVNPDYARHVEQGDVFELLEARIASEKHYDLVWLGNVLEHVLDPVSLLRSLRRLVAPGGLLVVTVPNDGSAFHEELYAQGAIPDRFWIAVPDHLSYFTADSLRQTAEATQWECLAMQGDFPIDLFLAHEGSNYVADRSQGPAAHRARLMLERLIGQAGIEVSSRFYAALVDVGFGRNLTAFLRPKP</sequence>
<dbReference type="OrthoDB" id="9815644at2"/>